<dbReference type="RefSeq" id="WP_024565464.1">
    <property type="nucleotide sequence ID" value="NZ_CP007547.1"/>
</dbReference>
<dbReference type="HOGENOM" id="CLU_013214_1_0_10"/>
<reference evidence="1" key="1">
    <citation type="journal article" date="2013" name="Lancet">
        <title>First case of E anophelis outbreak in an intensive-care unit.</title>
        <authorList>
            <person name="Teo J."/>
            <person name="Tan S.Y."/>
            <person name="Tay M."/>
            <person name="Ding Y."/>
            <person name="Kjelleberg S."/>
            <person name="Givskov M."/>
            <person name="Lin R.T."/>
            <person name="Yang L."/>
        </authorList>
    </citation>
    <scope>NUCLEOTIDE SEQUENCE [LARGE SCALE GENOMIC DNA]</scope>
    <source>
        <strain evidence="1">NUHP1</strain>
    </source>
</reference>
<accession>A0A077EG50</accession>
<evidence type="ECO:0000313" key="2">
    <source>
        <dbReference type="Proteomes" id="UP000028933"/>
    </source>
</evidence>
<name>A0A077EG50_9FLAO</name>
<dbReference type="Gene3D" id="2.60.40.1930">
    <property type="match status" value="1"/>
</dbReference>
<dbReference type="KEGG" id="eao:BD94_2662"/>
<sequence>MKNRIILSICLSFIYNIKAQSKIDQAIQILDQKYSQEKVYLLFDKEKYISGENMWFKAFVFDGYNRSTISSSLFVELYDSNKNIIAKKVFPINNGEGNGSLNLSEKLKEDVYFVRAYTTWMANFSEEFQLVQPIPVYNPASPQSLVINKDSKWTAKAYPEGGTFIENLPTKFAVRLQTEGTPPSEWHGYVTDKDNPAEKITSFKGLDQNVGVFNLTPKKGKTYQVVVEDNNGVKQNIDLPVAKDTGVHIQIANTAKGIQYTLKSNNLSGLKDYKIIGTVSNLLAYKANISINNKEASSTIPSAISNKMNGILQLAVFDEKENLVAQRLCFIDPSQLHVTQPAVSYSQADKAPRAYNTIEIPPQENYSNYTVVVRDDTKNTEKNNILSALWLTGDFSSKITAPAQYFTKNANTEALDGLLISEKWTRFDWNAVMAGRTPDIKYKPEPYFSYRGKLTVNSRPLPNTSANLIFKTPDNTVINEVQTDDGGYFMLHNINTDEPIKVTYFLNTLNKTASNPPNLRIAFEPTVDFVTYRSSLPATQYHLEDRQAATDTPAPEIVRAIANKKNQKLIHDNEILIKEVQLKAKKRDEKRILNDKLSSGMFRSMNEQVFDLVNENQDAQASQNILQWLQGRVAGLTFQMDSSGNYVPYMRGGQAKLYMDEVPMDASMINSTPVSNIAMVKVIKGSGLLGDAVAIYTRRGDIQAATPAVKDPFMDNTATILGYDKVAEFYNPNYSKEAYKTIPNDTRDVLYWNPDLKAQDKAPSAIQFYNNDTPKNYQVIIIGFDKDDKPLYYNGTMP</sequence>
<dbReference type="EMBL" id="CP007547">
    <property type="protein sequence ID" value="AIL46437.1"/>
    <property type="molecule type" value="Genomic_DNA"/>
</dbReference>
<reference evidence="1" key="2">
    <citation type="journal article" date="2015" name="Genome Biol. Evol.">
        <title>Complete Genome Sequence and Transcriptomic Analysis of the Novel Pathogen Elizabethkingia anophelis in Response to Oxidative Stress.</title>
        <authorList>
            <person name="Li Y."/>
            <person name="Liu Y."/>
            <person name="Chew S.C."/>
            <person name="Tay M."/>
            <person name="Salido M.M."/>
            <person name="Teo J."/>
            <person name="Lauro F.M."/>
            <person name="Givskov M."/>
            <person name="Yang L."/>
        </authorList>
    </citation>
    <scope>NUCLEOTIDE SEQUENCE</scope>
    <source>
        <strain evidence="1">NUHP1</strain>
    </source>
</reference>
<dbReference type="STRING" id="1338011.BD94_2662"/>
<dbReference type="Proteomes" id="UP000028933">
    <property type="component" value="Chromosome"/>
</dbReference>
<organism evidence="1 2">
    <name type="scientific">Elizabethkingia anophelis NUHP1</name>
    <dbReference type="NCBI Taxonomy" id="1338011"/>
    <lineage>
        <taxon>Bacteria</taxon>
        <taxon>Pseudomonadati</taxon>
        <taxon>Bacteroidota</taxon>
        <taxon>Flavobacteriia</taxon>
        <taxon>Flavobacteriales</taxon>
        <taxon>Weeksellaceae</taxon>
        <taxon>Elizabethkingia</taxon>
    </lineage>
</organism>
<protein>
    <recommendedName>
        <fullName evidence="3">TonB-dependent receptor</fullName>
    </recommendedName>
</protein>
<dbReference type="eggNOG" id="COG2373">
    <property type="taxonomic scope" value="Bacteria"/>
</dbReference>
<gene>
    <name evidence="1" type="ORF">BD94_2662</name>
</gene>
<dbReference type="AlphaFoldDB" id="A0A077EG50"/>
<evidence type="ECO:0000313" key="1">
    <source>
        <dbReference type="EMBL" id="AIL46437.1"/>
    </source>
</evidence>
<evidence type="ECO:0008006" key="3">
    <source>
        <dbReference type="Google" id="ProtNLM"/>
    </source>
</evidence>
<proteinExistence type="predicted"/>